<dbReference type="Proteomes" id="UP000069620">
    <property type="component" value="Unassembled WGS sequence"/>
</dbReference>
<name>A0A117I845_9MYCO</name>
<proteinExistence type="predicted"/>
<dbReference type="EMBL" id="BCSX01000056">
    <property type="protein sequence ID" value="GAS92672.1"/>
    <property type="molecule type" value="Genomic_DNA"/>
</dbReference>
<protein>
    <submittedName>
        <fullName evidence="1">Uncharacterized protein</fullName>
    </submittedName>
</protein>
<evidence type="ECO:0000313" key="1">
    <source>
        <dbReference type="EMBL" id="GAS92672.1"/>
    </source>
</evidence>
<dbReference type="OrthoDB" id="5242887at2"/>
<evidence type="ECO:0000313" key="2">
    <source>
        <dbReference type="Proteomes" id="UP000069620"/>
    </source>
</evidence>
<comment type="caution">
    <text evidence="1">The sequence shown here is derived from an EMBL/GenBank/DDBJ whole genome shotgun (WGS) entry which is preliminary data.</text>
</comment>
<sequence length="202" mass="22380">MQTIVKPRQGGKSHDVLTLAAEHFSYIVCVDRRHADELWRRAKHRNLDIPQPITWEEFVNGRYHGPGVNSAIIDDLDRCIQRLTHVQIKAVSLTGGGPAPADPKPASAPTARVAHLIDQFSLVLNRGSEHDVMTGDVFSIGSLPIIDPETGEDLGSYPKLQVKVRHVHPKFCVAETYRSVSNVRDWVVTVDVGDPATPWSAR</sequence>
<organism evidence="1 2">
    <name type="scientific">Mycolicibacterium brisbanense</name>
    <dbReference type="NCBI Taxonomy" id="146020"/>
    <lineage>
        <taxon>Bacteria</taxon>
        <taxon>Bacillati</taxon>
        <taxon>Actinomycetota</taxon>
        <taxon>Actinomycetes</taxon>
        <taxon>Mycobacteriales</taxon>
        <taxon>Mycobacteriaceae</taxon>
        <taxon>Mycolicibacterium</taxon>
    </lineage>
</organism>
<dbReference type="AlphaFoldDB" id="A0A117I845"/>
<accession>A0A117I845</accession>
<reference evidence="2" key="2">
    <citation type="submission" date="2016-02" db="EMBL/GenBank/DDBJ databases">
        <title>Draft genome sequence of five rapidly growing Mycobacterium species.</title>
        <authorList>
            <person name="Katahira K."/>
            <person name="Gotou Y."/>
            <person name="Iida K."/>
            <person name="Ogura Y."/>
            <person name="Hayashi T."/>
        </authorList>
    </citation>
    <scope>NUCLEOTIDE SEQUENCE [LARGE SCALE GENOMIC DNA]</scope>
    <source>
        <strain evidence="2">JCM15654</strain>
    </source>
</reference>
<dbReference type="RefSeq" id="WP_131805609.1">
    <property type="nucleotide sequence ID" value="NZ_BCSX01000056.1"/>
</dbReference>
<dbReference type="STRING" id="146020.RMCB_6768"/>
<gene>
    <name evidence="1" type="ORF">RMCB_6768</name>
</gene>
<reference evidence="2" key="1">
    <citation type="journal article" date="2016" name="Genome Announc.">
        <title>Draft Genome Sequences of Five Rapidly Growing Mycobacterium Species, M. thermoresistibile, M. fortuitum subsp. acetamidolyticum, M. canariasense, M. brisbanense, and M. novocastrense.</title>
        <authorList>
            <person name="Katahira K."/>
            <person name="Ogura Y."/>
            <person name="Gotoh Y."/>
            <person name="Hayashi T."/>
        </authorList>
    </citation>
    <scope>NUCLEOTIDE SEQUENCE [LARGE SCALE GENOMIC DNA]</scope>
    <source>
        <strain evidence="2">JCM15654</strain>
    </source>
</reference>
<keyword evidence="2" id="KW-1185">Reference proteome</keyword>